<evidence type="ECO:0000313" key="9">
    <source>
        <dbReference type="Proteomes" id="UP000007486"/>
    </source>
</evidence>
<feature type="binding site" evidence="7">
    <location>
        <position position="105"/>
    </location>
    <ligand>
        <name>Mg(2+)</name>
        <dbReference type="ChEBI" id="CHEBI:18420"/>
    </ligand>
</feature>
<dbReference type="FunFam" id="3.40.50.1000:FF:000029">
    <property type="entry name" value="3-deoxy-D-manno-octulosonate 8-phosphate phosphatase KdsC"/>
    <property type="match status" value="1"/>
</dbReference>
<dbReference type="PANTHER" id="PTHR21485">
    <property type="entry name" value="HAD SUPERFAMILY MEMBERS CMAS AND KDSC"/>
    <property type="match status" value="1"/>
</dbReference>
<dbReference type="AlphaFoldDB" id="F0R4J6"/>
<dbReference type="STRING" id="667015.Bacsa_0073"/>
<dbReference type="PIRSF" id="PIRSF006118">
    <property type="entry name" value="KDO8-P_Ptase"/>
    <property type="match status" value="1"/>
</dbReference>
<keyword evidence="4 7" id="KW-0479">Metal-binding</keyword>
<evidence type="ECO:0000256" key="4">
    <source>
        <dbReference type="ARBA" id="ARBA00022723"/>
    </source>
</evidence>
<comment type="subunit">
    <text evidence="3">Homotetramer.</text>
</comment>
<protein>
    <submittedName>
        <fullName evidence="8">3-deoxy-D-manno-octulosonate 8-phosphate phosphatase, YrbI family</fullName>
    </submittedName>
</protein>
<comment type="similarity">
    <text evidence="2">Belongs to the KdsC family.</text>
</comment>
<dbReference type="CDD" id="cd01630">
    <property type="entry name" value="HAD_KDO-like"/>
    <property type="match status" value="1"/>
</dbReference>
<dbReference type="KEGG" id="bsa:Bacsa_0073"/>
<reference evidence="8 9" key="1">
    <citation type="journal article" date="2011" name="Stand. Genomic Sci.">
        <title>Complete genome sequence of Bacteroides salanitronis type strain (BL78).</title>
        <authorList>
            <person name="Gronow S."/>
            <person name="Held B."/>
            <person name="Lucas S."/>
            <person name="Lapidus A."/>
            <person name="Del Rio T.G."/>
            <person name="Nolan M."/>
            <person name="Tice H."/>
            <person name="Deshpande S."/>
            <person name="Cheng J.F."/>
            <person name="Pitluck S."/>
            <person name="Liolios K."/>
            <person name="Pagani I."/>
            <person name="Ivanova N."/>
            <person name="Mavromatis K."/>
            <person name="Pati A."/>
            <person name="Tapia R."/>
            <person name="Han C."/>
            <person name="Goodwin L."/>
            <person name="Chen A."/>
            <person name="Palaniappan K."/>
            <person name="Land M."/>
            <person name="Hauser L."/>
            <person name="Chang Y.J."/>
            <person name="Jeffries C.D."/>
            <person name="Brambilla E.M."/>
            <person name="Rohde M."/>
            <person name="Goker M."/>
            <person name="Detter J.C."/>
            <person name="Woyke T."/>
            <person name="Bristow J."/>
            <person name="Markowitz V."/>
            <person name="Hugenholtz P."/>
            <person name="Kyrpides N.C."/>
            <person name="Klenk H.P."/>
            <person name="Eisen J.A."/>
        </authorList>
    </citation>
    <scope>NUCLEOTIDE SEQUENCE [LARGE SCALE GENOMIC DNA]</scope>
    <source>
        <strain evidence="8 9">DSM 18170</strain>
    </source>
</reference>
<keyword evidence="9" id="KW-1185">Reference proteome</keyword>
<keyword evidence="6 7" id="KW-0460">Magnesium</keyword>
<dbReference type="SFLD" id="SFLDS00003">
    <property type="entry name" value="Haloacid_Dehalogenase"/>
    <property type="match status" value="1"/>
</dbReference>
<dbReference type="InterPro" id="IPR010023">
    <property type="entry name" value="KdsC_fam"/>
</dbReference>
<dbReference type="OrthoDB" id="9805604at2"/>
<accession>F0R4J6</accession>
<dbReference type="EMBL" id="CP002530">
    <property type="protein sequence ID" value="ADY34686.1"/>
    <property type="molecule type" value="Genomic_DNA"/>
</dbReference>
<feature type="binding site" evidence="7">
    <location>
        <position position="13"/>
    </location>
    <ligand>
        <name>substrate</name>
    </ligand>
</feature>
<feature type="binding site" evidence="7">
    <location>
        <position position="11"/>
    </location>
    <ligand>
        <name>Mg(2+)</name>
        <dbReference type="ChEBI" id="CHEBI:18420"/>
    </ligand>
</feature>
<dbReference type="RefSeq" id="WP_013616148.1">
    <property type="nucleotide sequence ID" value="NC_015164.1"/>
</dbReference>
<dbReference type="HOGENOM" id="CLU_106694_1_0_10"/>
<sequence>MNKRIKCLVMDVDGTLTDGKIYMGANGEMMKAFDIKDGYGIHDILLPNGIIPIIITGRCSEIVERRCKELGISEIHQGIKNKKEHLMTYCKEHNVMLRECAYIGDDLNDLPCIRLIKENHGIVGCPADAVKEVQDITDFQSRFSGGNGAVREFIEWLFC</sequence>
<evidence type="ECO:0000256" key="1">
    <source>
        <dbReference type="ARBA" id="ARBA00001946"/>
    </source>
</evidence>
<evidence type="ECO:0000256" key="2">
    <source>
        <dbReference type="ARBA" id="ARBA00005893"/>
    </source>
</evidence>
<dbReference type="InterPro" id="IPR036412">
    <property type="entry name" value="HAD-like_sf"/>
</dbReference>
<proteinExistence type="inferred from homology"/>
<organism evidence="8 9">
    <name type="scientific">Phocaeicola salanitronis (strain DSM 18170 / JCM 13657 / CCUG 60908 / BL78)</name>
    <name type="common">Bacteroides salanitronis</name>
    <dbReference type="NCBI Taxonomy" id="667015"/>
    <lineage>
        <taxon>Bacteria</taxon>
        <taxon>Pseudomonadati</taxon>
        <taxon>Bacteroidota</taxon>
        <taxon>Bacteroidia</taxon>
        <taxon>Bacteroidales</taxon>
        <taxon>Bacteroidaceae</taxon>
        <taxon>Phocaeicola</taxon>
    </lineage>
</organism>
<gene>
    <name evidence="8" type="ordered locus">Bacsa_0073</name>
</gene>
<dbReference type="SFLD" id="SFLDG01138">
    <property type="entry name" value="C1.6.2:_Deoxy-d-mannose-octulo"/>
    <property type="match status" value="1"/>
</dbReference>
<dbReference type="NCBIfam" id="TIGR01670">
    <property type="entry name" value="KdsC-phosphatas"/>
    <property type="match status" value="1"/>
</dbReference>
<keyword evidence="5" id="KW-0378">Hydrolase</keyword>
<dbReference type="GO" id="GO:0016788">
    <property type="term" value="F:hydrolase activity, acting on ester bonds"/>
    <property type="evidence" value="ECO:0007669"/>
    <property type="project" value="InterPro"/>
</dbReference>
<evidence type="ECO:0000256" key="5">
    <source>
        <dbReference type="ARBA" id="ARBA00022801"/>
    </source>
</evidence>
<dbReference type="Proteomes" id="UP000007486">
    <property type="component" value="Chromosome"/>
</dbReference>
<dbReference type="SFLD" id="SFLDG01136">
    <property type="entry name" value="C1.6:_Phosphoserine_Phosphatas"/>
    <property type="match status" value="1"/>
</dbReference>
<comment type="cofactor">
    <cofactor evidence="1 7">
        <name>Mg(2+)</name>
        <dbReference type="ChEBI" id="CHEBI:18420"/>
    </cofactor>
</comment>
<dbReference type="InterPro" id="IPR023214">
    <property type="entry name" value="HAD_sf"/>
</dbReference>
<dbReference type="InterPro" id="IPR050793">
    <property type="entry name" value="CMP-NeuNAc_synthase"/>
</dbReference>
<dbReference type="GO" id="GO:0008781">
    <property type="term" value="F:N-acylneuraminate cytidylyltransferase activity"/>
    <property type="evidence" value="ECO:0007669"/>
    <property type="project" value="TreeGrafter"/>
</dbReference>
<evidence type="ECO:0000313" key="8">
    <source>
        <dbReference type="EMBL" id="ADY34686.1"/>
    </source>
</evidence>
<dbReference type="GO" id="GO:0046872">
    <property type="term" value="F:metal ion binding"/>
    <property type="evidence" value="ECO:0007669"/>
    <property type="project" value="UniProtKB-KW"/>
</dbReference>
<evidence type="ECO:0000256" key="7">
    <source>
        <dbReference type="PIRSR" id="PIRSR006118-2"/>
    </source>
</evidence>
<dbReference type="eggNOG" id="COG1778">
    <property type="taxonomic scope" value="Bacteria"/>
</dbReference>
<dbReference type="Gene3D" id="3.40.50.1000">
    <property type="entry name" value="HAD superfamily/HAD-like"/>
    <property type="match status" value="1"/>
</dbReference>
<dbReference type="SUPFAM" id="SSF56784">
    <property type="entry name" value="HAD-like"/>
    <property type="match status" value="1"/>
</dbReference>
<evidence type="ECO:0000256" key="3">
    <source>
        <dbReference type="ARBA" id="ARBA00011881"/>
    </source>
</evidence>
<name>F0R4J6_PHOSB</name>
<evidence type="ECO:0000256" key="6">
    <source>
        <dbReference type="ARBA" id="ARBA00022842"/>
    </source>
</evidence>
<dbReference type="PANTHER" id="PTHR21485:SF3">
    <property type="entry name" value="N-ACYLNEURAMINATE CYTIDYLYLTRANSFERASE"/>
    <property type="match status" value="1"/>
</dbReference>